<dbReference type="Gene3D" id="1.10.10.60">
    <property type="entry name" value="Homeodomain-like"/>
    <property type="match status" value="1"/>
</dbReference>
<dbReference type="Pfam" id="PF01965">
    <property type="entry name" value="DJ-1_PfpI"/>
    <property type="match status" value="1"/>
</dbReference>
<dbReference type="InterPro" id="IPR029062">
    <property type="entry name" value="Class_I_gatase-like"/>
</dbReference>
<dbReference type="InterPro" id="IPR009057">
    <property type="entry name" value="Homeodomain-like_sf"/>
</dbReference>
<dbReference type="Pfam" id="PF12833">
    <property type="entry name" value="HTH_18"/>
    <property type="match status" value="1"/>
</dbReference>
<evidence type="ECO:0000313" key="5">
    <source>
        <dbReference type="EMBL" id="MFD2309652.1"/>
    </source>
</evidence>
<reference evidence="6" key="1">
    <citation type="journal article" date="2019" name="Int. J. Syst. Evol. Microbiol.">
        <title>The Global Catalogue of Microorganisms (GCM) 10K type strain sequencing project: providing services to taxonomists for standard genome sequencing and annotation.</title>
        <authorList>
            <consortium name="The Broad Institute Genomics Platform"/>
            <consortium name="The Broad Institute Genome Sequencing Center for Infectious Disease"/>
            <person name="Wu L."/>
            <person name="Ma J."/>
        </authorList>
    </citation>
    <scope>NUCLEOTIDE SEQUENCE [LARGE SCALE GENOMIC DNA]</scope>
    <source>
        <strain evidence="6">KCTC 12848</strain>
    </source>
</reference>
<dbReference type="EMBL" id="JBHUJD010000004">
    <property type="protein sequence ID" value="MFD2309652.1"/>
    <property type="molecule type" value="Genomic_DNA"/>
</dbReference>
<dbReference type="PANTHER" id="PTHR43130:SF3">
    <property type="entry name" value="HTH-TYPE TRANSCRIPTIONAL REGULATOR RV1931C"/>
    <property type="match status" value="1"/>
</dbReference>
<proteinExistence type="predicted"/>
<keyword evidence="2" id="KW-0238">DNA-binding</keyword>
<sequence length="334" mass="36991">MTEDSSGPNMQDTFQPPKFGNSDVVHIGFVLVPKFSFFALACCSEPLRVANRVAGRKLFQFTFISEDGRPVTASNEMPFAVDYSLGDCPHEYQTVVVVSGFDPLEGCGDALLSELKRLSVNGVSLGCVDTGAHILARAGLLQGQKAIVHWEASSGFQENYPSIQVVPERFMIEETRVSAAGGLSSLDMMLNIIGASHGNELAMAVAEQFTYNYVQSANDAQRMSPRSRLRTTNKRLIQAVQIMEQHLVPPLSVKQVAEKARISVREMERLFKKEVGTPPKRFYRHLRLENARQLLRQTDMTVLDIAIACGFQSSAYFSAAYRQDFGISPSRDRG</sequence>
<dbReference type="Proteomes" id="UP001597425">
    <property type="component" value="Unassembled WGS sequence"/>
</dbReference>
<feature type="domain" description="HTH araC/xylS-type" evidence="4">
    <location>
        <begin position="237"/>
        <end position="334"/>
    </location>
</feature>
<dbReference type="PRINTS" id="PR00032">
    <property type="entry name" value="HTHARAC"/>
</dbReference>
<keyword evidence="3" id="KW-0804">Transcription</keyword>
<dbReference type="SUPFAM" id="SSF52317">
    <property type="entry name" value="Class I glutamine amidotransferase-like"/>
    <property type="match status" value="1"/>
</dbReference>
<evidence type="ECO:0000256" key="2">
    <source>
        <dbReference type="ARBA" id="ARBA00023125"/>
    </source>
</evidence>
<dbReference type="RefSeq" id="WP_265720217.1">
    <property type="nucleotide sequence ID" value="NZ_JAPIVK010000002.1"/>
</dbReference>
<keyword evidence="1" id="KW-0805">Transcription regulation</keyword>
<dbReference type="PROSITE" id="PS01124">
    <property type="entry name" value="HTH_ARAC_FAMILY_2"/>
    <property type="match status" value="1"/>
</dbReference>
<dbReference type="InterPro" id="IPR002818">
    <property type="entry name" value="DJ-1/PfpI"/>
</dbReference>
<evidence type="ECO:0000259" key="4">
    <source>
        <dbReference type="PROSITE" id="PS01124"/>
    </source>
</evidence>
<accession>A0ABW5E8N4</accession>
<evidence type="ECO:0000256" key="3">
    <source>
        <dbReference type="ARBA" id="ARBA00023163"/>
    </source>
</evidence>
<organism evidence="5 6">
    <name type="scientific">Microbulbifer halophilus</name>
    <dbReference type="NCBI Taxonomy" id="453963"/>
    <lineage>
        <taxon>Bacteria</taxon>
        <taxon>Pseudomonadati</taxon>
        <taxon>Pseudomonadota</taxon>
        <taxon>Gammaproteobacteria</taxon>
        <taxon>Cellvibrionales</taxon>
        <taxon>Microbulbiferaceae</taxon>
        <taxon>Microbulbifer</taxon>
    </lineage>
</organism>
<dbReference type="InterPro" id="IPR018062">
    <property type="entry name" value="HTH_AraC-typ_CS"/>
</dbReference>
<dbReference type="InterPro" id="IPR052158">
    <property type="entry name" value="INH-QAR"/>
</dbReference>
<dbReference type="InterPro" id="IPR020449">
    <property type="entry name" value="Tscrpt_reg_AraC-type_HTH"/>
</dbReference>
<comment type="caution">
    <text evidence="5">The sequence shown here is derived from an EMBL/GenBank/DDBJ whole genome shotgun (WGS) entry which is preliminary data.</text>
</comment>
<name>A0ABW5E8N4_9GAMM</name>
<keyword evidence="6" id="KW-1185">Reference proteome</keyword>
<dbReference type="PANTHER" id="PTHR43130">
    <property type="entry name" value="ARAC-FAMILY TRANSCRIPTIONAL REGULATOR"/>
    <property type="match status" value="1"/>
</dbReference>
<dbReference type="SUPFAM" id="SSF46689">
    <property type="entry name" value="Homeodomain-like"/>
    <property type="match status" value="2"/>
</dbReference>
<gene>
    <name evidence="5" type="ORF">ACFSKX_04410</name>
</gene>
<protein>
    <submittedName>
        <fullName evidence="5">GlxA family transcriptional regulator</fullName>
    </submittedName>
</protein>
<dbReference type="InterPro" id="IPR018060">
    <property type="entry name" value="HTH_AraC"/>
</dbReference>
<dbReference type="CDD" id="cd03136">
    <property type="entry name" value="GATase1_AraC_ArgR_like"/>
    <property type="match status" value="1"/>
</dbReference>
<evidence type="ECO:0000256" key="1">
    <source>
        <dbReference type="ARBA" id="ARBA00023015"/>
    </source>
</evidence>
<dbReference type="PROSITE" id="PS00041">
    <property type="entry name" value="HTH_ARAC_FAMILY_1"/>
    <property type="match status" value="1"/>
</dbReference>
<dbReference type="Gene3D" id="3.40.50.880">
    <property type="match status" value="1"/>
</dbReference>
<dbReference type="SMART" id="SM00342">
    <property type="entry name" value="HTH_ARAC"/>
    <property type="match status" value="1"/>
</dbReference>
<evidence type="ECO:0000313" key="6">
    <source>
        <dbReference type="Proteomes" id="UP001597425"/>
    </source>
</evidence>